<dbReference type="PATRIC" id="fig|453.4.peg.1383"/>
<sequence length="136" mass="15682">MDNAWFIFSHEKTLLDSRIDAVFKRLNELQLLNDLRLAKNIAQHYAHKGDRFISRLLQQKGFEEIVINQALSSLDNEISRALEEARIKLGATWDNSEQSITLLYRFLSGRGFSESTINAVMKKLNNAKRYLLLKAA</sequence>
<protein>
    <submittedName>
        <fullName evidence="2">RecX-family regulatory protein</fullName>
    </submittedName>
    <submittedName>
        <fullName evidence="1">Recombination regulator RecX</fullName>
    </submittedName>
</protein>
<reference evidence="1 3" key="1">
    <citation type="submission" date="2015-11" db="EMBL/GenBank/DDBJ databases">
        <title>Genomic analysis of 38 Legionella species identifies large and diverse effector repertoires.</title>
        <authorList>
            <person name="Burstein D."/>
            <person name="Amaro F."/>
            <person name="Zusman T."/>
            <person name="Lifshitz Z."/>
            <person name="Cohen O."/>
            <person name="Gilbert J.A."/>
            <person name="Pupko T."/>
            <person name="Shuman H.A."/>
            <person name="Segal G."/>
        </authorList>
    </citation>
    <scope>NUCLEOTIDE SEQUENCE [LARGE SCALE GENOMIC DNA]</scope>
    <source>
        <strain evidence="1 3">WO-44C</strain>
    </source>
</reference>
<dbReference type="Proteomes" id="UP000054698">
    <property type="component" value="Unassembled WGS sequence"/>
</dbReference>
<dbReference type="EMBL" id="UASS01000006">
    <property type="protein sequence ID" value="SPX60109.1"/>
    <property type="molecule type" value="Genomic_DNA"/>
</dbReference>
<dbReference type="RefSeq" id="WP_058445033.1">
    <property type="nucleotide sequence ID" value="NZ_CAAAHT010000131.1"/>
</dbReference>
<organism evidence="1 3">
    <name type="scientific">Legionella feeleii</name>
    <dbReference type="NCBI Taxonomy" id="453"/>
    <lineage>
        <taxon>Bacteria</taxon>
        <taxon>Pseudomonadati</taxon>
        <taxon>Pseudomonadota</taxon>
        <taxon>Gammaproteobacteria</taxon>
        <taxon>Legionellales</taxon>
        <taxon>Legionellaceae</taxon>
        <taxon>Legionella</taxon>
    </lineage>
</organism>
<evidence type="ECO:0000313" key="1">
    <source>
        <dbReference type="EMBL" id="KTD00104.1"/>
    </source>
</evidence>
<name>A0A0W0TWE6_9GAMM</name>
<accession>A0A0W0TWE6</accession>
<evidence type="ECO:0000313" key="4">
    <source>
        <dbReference type="Proteomes" id="UP000251942"/>
    </source>
</evidence>
<reference evidence="2 4" key="2">
    <citation type="submission" date="2018-06" db="EMBL/GenBank/DDBJ databases">
        <authorList>
            <consortium name="Pathogen Informatics"/>
            <person name="Doyle S."/>
        </authorList>
    </citation>
    <scope>NUCLEOTIDE SEQUENCE [LARGE SCALE GENOMIC DNA]</scope>
    <source>
        <strain evidence="2 4">NCTC12022</strain>
    </source>
</reference>
<dbReference type="AlphaFoldDB" id="A0A0W0TWE6"/>
<keyword evidence="3" id="KW-1185">Reference proteome</keyword>
<proteinExistence type="predicted"/>
<dbReference type="Proteomes" id="UP000251942">
    <property type="component" value="Unassembled WGS sequence"/>
</dbReference>
<gene>
    <name evidence="1" type="ORF">Lfee_1271</name>
    <name evidence="2" type="ORF">NCTC12022_00825</name>
</gene>
<dbReference type="STRING" id="453.Lfee_1271"/>
<evidence type="ECO:0000313" key="3">
    <source>
        <dbReference type="Proteomes" id="UP000054698"/>
    </source>
</evidence>
<dbReference type="EMBL" id="LNYB01000043">
    <property type="protein sequence ID" value="KTD00104.1"/>
    <property type="molecule type" value="Genomic_DNA"/>
</dbReference>
<evidence type="ECO:0000313" key="2">
    <source>
        <dbReference type="EMBL" id="SPX60109.1"/>
    </source>
</evidence>
<dbReference type="OrthoDB" id="5641919at2"/>